<comment type="catalytic activity">
    <reaction evidence="8">
        <text>L-seryl-[protein] + ATP = O-phospho-L-seryl-[protein] + ADP + H(+)</text>
        <dbReference type="Rhea" id="RHEA:17989"/>
        <dbReference type="Rhea" id="RHEA-COMP:9863"/>
        <dbReference type="Rhea" id="RHEA-COMP:11604"/>
        <dbReference type="ChEBI" id="CHEBI:15378"/>
        <dbReference type="ChEBI" id="CHEBI:29999"/>
        <dbReference type="ChEBI" id="CHEBI:30616"/>
        <dbReference type="ChEBI" id="CHEBI:83421"/>
        <dbReference type="ChEBI" id="CHEBI:456216"/>
        <dbReference type="EC" id="2.7.11.1"/>
    </reaction>
</comment>
<organism evidence="11 12">
    <name type="scientific">Pseudanabaena galeata UHCC 0370</name>
    <dbReference type="NCBI Taxonomy" id="3110310"/>
    <lineage>
        <taxon>Bacteria</taxon>
        <taxon>Bacillati</taxon>
        <taxon>Cyanobacteriota</taxon>
        <taxon>Cyanophyceae</taxon>
        <taxon>Pseudanabaenales</taxon>
        <taxon>Pseudanabaenaceae</taxon>
        <taxon>Pseudanabaena</taxon>
    </lineage>
</organism>
<dbReference type="SUPFAM" id="SSF52540">
    <property type="entry name" value="P-loop containing nucleoside triphosphate hydrolases"/>
    <property type="match status" value="1"/>
</dbReference>
<dbReference type="Proteomes" id="UP001301388">
    <property type="component" value="Unassembled WGS sequence"/>
</dbReference>
<keyword evidence="2" id="KW-0723">Serine/threonine-protein kinase</keyword>
<evidence type="ECO:0000256" key="3">
    <source>
        <dbReference type="ARBA" id="ARBA00022679"/>
    </source>
</evidence>
<dbReference type="RefSeq" id="WP_323258843.1">
    <property type="nucleotide sequence ID" value="NZ_JAYGIE010000001.1"/>
</dbReference>
<name>A0ABU5TCI3_9CYAN</name>
<evidence type="ECO:0000256" key="8">
    <source>
        <dbReference type="ARBA" id="ARBA00048679"/>
    </source>
</evidence>
<comment type="caution">
    <text evidence="11">The sequence shown here is derived from an EMBL/GenBank/DDBJ whole genome shotgun (WGS) entry which is preliminary data.</text>
</comment>
<dbReference type="InterPro" id="IPR011009">
    <property type="entry name" value="Kinase-like_dom_sf"/>
</dbReference>
<dbReference type="CDD" id="cd14014">
    <property type="entry name" value="STKc_PknB_like"/>
    <property type="match status" value="1"/>
</dbReference>
<dbReference type="PROSITE" id="PS00107">
    <property type="entry name" value="PROTEIN_KINASE_ATP"/>
    <property type="match status" value="1"/>
</dbReference>
<keyword evidence="6 9" id="KW-0067">ATP-binding</keyword>
<dbReference type="PANTHER" id="PTHR24363:SF0">
    <property type="entry name" value="SERINE_THREONINE KINASE LIKE DOMAIN CONTAINING 1"/>
    <property type="match status" value="1"/>
</dbReference>
<gene>
    <name evidence="11" type="ORF">VB774_00010</name>
</gene>
<keyword evidence="3" id="KW-0808">Transferase</keyword>
<evidence type="ECO:0000313" key="11">
    <source>
        <dbReference type="EMBL" id="MEA5475991.1"/>
    </source>
</evidence>
<dbReference type="InterPro" id="IPR008271">
    <property type="entry name" value="Ser/Thr_kinase_AS"/>
</dbReference>
<dbReference type="PROSITE" id="PS00108">
    <property type="entry name" value="PROTEIN_KINASE_ST"/>
    <property type="match status" value="1"/>
</dbReference>
<dbReference type="EC" id="2.7.11.1" evidence="1"/>
<feature type="domain" description="Protein kinase" evidence="10">
    <location>
        <begin position="9"/>
        <end position="274"/>
    </location>
</feature>
<comment type="catalytic activity">
    <reaction evidence="7">
        <text>L-threonyl-[protein] + ATP = O-phospho-L-threonyl-[protein] + ADP + H(+)</text>
        <dbReference type="Rhea" id="RHEA:46608"/>
        <dbReference type="Rhea" id="RHEA-COMP:11060"/>
        <dbReference type="Rhea" id="RHEA-COMP:11605"/>
        <dbReference type="ChEBI" id="CHEBI:15378"/>
        <dbReference type="ChEBI" id="CHEBI:30013"/>
        <dbReference type="ChEBI" id="CHEBI:30616"/>
        <dbReference type="ChEBI" id="CHEBI:61977"/>
        <dbReference type="ChEBI" id="CHEBI:456216"/>
        <dbReference type="EC" id="2.7.11.1"/>
    </reaction>
</comment>
<dbReference type="SUPFAM" id="SSF56112">
    <property type="entry name" value="Protein kinase-like (PK-like)"/>
    <property type="match status" value="1"/>
</dbReference>
<dbReference type="Pfam" id="PF14516">
    <property type="entry name" value="AAA_35"/>
    <property type="match status" value="1"/>
</dbReference>
<dbReference type="Gene3D" id="1.10.510.10">
    <property type="entry name" value="Transferase(Phosphotransferase) domain 1"/>
    <property type="match status" value="1"/>
</dbReference>
<dbReference type="Pfam" id="PF00069">
    <property type="entry name" value="Pkinase"/>
    <property type="match status" value="1"/>
</dbReference>
<keyword evidence="4 9" id="KW-0547">Nucleotide-binding</keyword>
<evidence type="ECO:0000313" key="12">
    <source>
        <dbReference type="Proteomes" id="UP001301388"/>
    </source>
</evidence>
<evidence type="ECO:0000256" key="4">
    <source>
        <dbReference type="ARBA" id="ARBA00022741"/>
    </source>
</evidence>
<accession>A0ABU5TCI3</accession>
<dbReference type="Gene3D" id="3.30.200.20">
    <property type="entry name" value="Phosphorylase Kinase, domain 1"/>
    <property type="match status" value="1"/>
</dbReference>
<dbReference type="Gene3D" id="3.40.50.300">
    <property type="entry name" value="P-loop containing nucleotide triphosphate hydrolases"/>
    <property type="match status" value="1"/>
</dbReference>
<keyword evidence="5" id="KW-0418">Kinase</keyword>
<dbReference type="EMBL" id="JAYGIE010000001">
    <property type="protein sequence ID" value="MEA5475991.1"/>
    <property type="molecule type" value="Genomic_DNA"/>
</dbReference>
<feature type="binding site" evidence="9">
    <location>
        <position position="40"/>
    </location>
    <ligand>
        <name>ATP</name>
        <dbReference type="ChEBI" id="CHEBI:30616"/>
    </ligand>
</feature>
<evidence type="ECO:0000256" key="7">
    <source>
        <dbReference type="ARBA" id="ARBA00047899"/>
    </source>
</evidence>
<reference evidence="11 12" key="1">
    <citation type="submission" date="2023-12" db="EMBL/GenBank/DDBJ databases">
        <title>Baltic Sea Cyanobacteria.</title>
        <authorList>
            <person name="Delbaje E."/>
            <person name="Fewer D.P."/>
            <person name="Shishido T.K."/>
        </authorList>
    </citation>
    <scope>NUCLEOTIDE SEQUENCE [LARGE SCALE GENOMIC DNA]</scope>
    <source>
        <strain evidence="11 12">UHCC 0370</strain>
    </source>
</reference>
<dbReference type="PANTHER" id="PTHR24363">
    <property type="entry name" value="SERINE/THREONINE PROTEIN KINASE"/>
    <property type="match status" value="1"/>
</dbReference>
<dbReference type="SMART" id="SM00220">
    <property type="entry name" value="S_TKc"/>
    <property type="match status" value="1"/>
</dbReference>
<evidence type="ECO:0000259" key="10">
    <source>
        <dbReference type="PROSITE" id="PS50011"/>
    </source>
</evidence>
<evidence type="ECO:0000256" key="5">
    <source>
        <dbReference type="ARBA" id="ARBA00022777"/>
    </source>
</evidence>
<dbReference type="InterPro" id="IPR017441">
    <property type="entry name" value="Protein_kinase_ATP_BS"/>
</dbReference>
<dbReference type="PROSITE" id="PS50011">
    <property type="entry name" value="PROTEIN_KINASE_DOM"/>
    <property type="match status" value="1"/>
</dbReference>
<keyword evidence="12" id="KW-1185">Reference proteome</keyword>
<proteinExistence type="predicted"/>
<evidence type="ECO:0000256" key="2">
    <source>
        <dbReference type="ARBA" id="ARBA00022527"/>
    </source>
</evidence>
<protein>
    <recommendedName>
        <fullName evidence="1">non-specific serine/threonine protein kinase</fullName>
        <ecNumber evidence="1">2.7.11.1</ecNumber>
    </recommendedName>
</protein>
<dbReference type="InterPro" id="IPR027417">
    <property type="entry name" value="P-loop_NTPase"/>
</dbReference>
<evidence type="ECO:0000256" key="9">
    <source>
        <dbReference type="PROSITE-ProRule" id="PRU10141"/>
    </source>
</evidence>
<evidence type="ECO:0000256" key="1">
    <source>
        <dbReference type="ARBA" id="ARBA00012513"/>
    </source>
</evidence>
<sequence length="633" mass="71788">MTTLLSNRYQVLRVLGSGGFGQTFLAEDTQMPSRRICVIKQLKAIANNPDIYQIVRDRFQREAATLEALGKDNVLVPELYASLCENDEFYLVQEWIDGKDLHDLVLTEGCLTESKVQKLLLDLLPTLGHIHDRGIIHRDIKPENIILRTRDRQPVLIDFGAVKATLASAMTAQGDVTCSVVIGTPTFMPSEQAIGRVGFASDLYSLGLTAIFLLTGKISSELDTDPQTGELSWQRYAGNFSPDFVKFLDKAIRLNFRDRYGTANEMLAALREILDDSTTIVTLKQNSPANENTVIALESTEGQVAIDSQFYIASGYESRCYEEIKKAGSLLRIKSPHRMGKSSLMARVIHQAEGLGYRTVILNLEQTNQKIFADPEKFMQWFCASVGRGVGVRVKTEDYWDDIFGANDNCTDYFEKYLLEGNEQPLAIAIDNFDRVFNYPEIETDFCGLLRGWYERSRSHPMWGKLRLIIVHSQEPYAQKDINQSPFNVGFPVELREFKTEQVRDLLTRHRLVWTDAELSQFMELIGGHPYLVRSALYRIASRDITLEDFLRTAPTEAGIYSSYLMGHLKTLEDYPELGEAMQKVVVADAPVRLRSEISFKLDSQGLISRIDNDVTPRCLLYKLYFRDRLGGN</sequence>
<dbReference type="InterPro" id="IPR000719">
    <property type="entry name" value="Prot_kinase_dom"/>
</dbReference>
<evidence type="ECO:0000256" key="6">
    <source>
        <dbReference type="ARBA" id="ARBA00022840"/>
    </source>
</evidence>